<evidence type="ECO:0000313" key="2">
    <source>
        <dbReference type="EMBL" id="MBS2213254.1"/>
    </source>
</evidence>
<organism evidence="2 3">
    <name type="scientific">Carboxylicivirga mesophila</name>
    <dbReference type="NCBI Taxonomy" id="1166478"/>
    <lineage>
        <taxon>Bacteria</taxon>
        <taxon>Pseudomonadati</taxon>
        <taxon>Bacteroidota</taxon>
        <taxon>Bacteroidia</taxon>
        <taxon>Marinilabiliales</taxon>
        <taxon>Marinilabiliaceae</taxon>
        <taxon>Carboxylicivirga</taxon>
    </lineage>
</organism>
<protein>
    <submittedName>
        <fullName evidence="2">DUF1599 domain-containing protein</fullName>
    </submittedName>
</protein>
<comment type="caution">
    <text evidence="2">The sequence shown here is derived from an EMBL/GenBank/DDBJ whole genome shotgun (WGS) entry which is preliminary data.</text>
</comment>
<dbReference type="Proteomes" id="UP000721861">
    <property type="component" value="Unassembled WGS sequence"/>
</dbReference>
<proteinExistence type="predicted"/>
<dbReference type="EMBL" id="JAGUCN010000024">
    <property type="protein sequence ID" value="MBS2213254.1"/>
    <property type="molecule type" value="Genomic_DNA"/>
</dbReference>
<reference evidence="2 3" key="1">
    <citation type="journal article" date="2014" name="Int. J. Syst. Evol. Microbiol.">
        <title>Carboxylicivirga gen. nov. in the family Marinilabiliaceae with two novel species, Carboxylicivirga mesophila sp. nov. and Carboxylicivirga taeanensis sp. nov., and reclassification of Cytophaga fermentans as Saccharicrinis fermentans gen. nov., comb. nov.</title>
        <authorList>
            <person name="Yang S.H."/>
            <person name="Seo H.S."/>
            <person name="Woo J.H."/>
            <person name="Oh H.M."/>
            <person name="Jang H."/>
            <person name="Lee J.H."/>
            <person name="Kim S.J."/>
            <person name="Kwon K.K."/>
        </authorList>
    </citation>
    <scope>NUCLEOTIDE SEQUENCE [LARGE SCALE GENOMIC DNA]</scope>
    <source>
        <strain evidence="2 3">JCM 18290</strain>
    </source>
</reference>
<feature type="domain" description="Nucleotide modification associated" evidence="1">
    <location>
        <begin position="93"/>
        <end position="154"/>
    </location>
</feature>
<dbReference type="InterPro" id="IPR011630">
    <property type="entry name" value="DUF1599"/>
</dbReference>
<feature type="domain" description="Nucleotide modification associated" evidence="1">
    <location>
        <begin position="1"/>
        <end position="60"/>
    </location>
</feature>
<accession>A0ABS5KDY0</accession>
<evidence type="ECO:0000313" key="3">
    <source>
        <dbReference type="Proteomes" id="UP000721861"/>
    </source>
</evidence>
<sequence length="163" mass="19004">MKDYGTAWRILRPSSMTDQIFIKAQRIRSIETKGTSKVDEGIRDEFIGIVNYCAMALVQLELKPAEQPEMDHDEALKMYLNNIYSAKALMENKNHDYDEAWRKMRVSSFTDLILMKLHRTKQIEDNLGQTIISEGIDANYMDMINYAIFALIKLEFPEDEENI</sequence>
<gene>
    <name evidence="2" type="ORF">KEM09_17705</name>
</gene>
<evidence type="ECO:0000259" key="1">
    <source>
        <dbReference type="Pfam" id="PF07659"/>
    </source>
</evidence>
<name>A0ABS5KDY0_9BACT</name>
<dbReference type="Pfam" id="PF07659">
    <property type="entry name" value="DUF1599"/>
    <property type="match status" value="2"/>
</dbReference>
<keyword evidence="3" id="KW-1185">Reference proteome</keyword>